<protein>
    <recommendedName>
        <fullName evidence="3">UDP-glucose 4-epimerase</fullName>
        <ecNumber evidence="3">5.1.3.2</ecNumber>
    </recommendedName>
</protein>
<organism evidence="7">
    <name type="scientific">marine sediment metagenome</name>
    <dbReference type="NCBI Taxonomy" id="412755"/>
    <lineage>
        <taxon>unclassified sequences</taxon>
        <taxon>metagenomes</taxon>
        <taxon>ecological metagenomes</taxon>
    </lineage>
</organism>
<comment type="cofactor">
    <cofactor evidence="2">
        <name>NAD(+)</name>
        <dbReference type="ChEBI" id="CHEBI:57540"/>
    </cofactor>
</comment>
<dbReference type="InterPro" id="IPR016040">
    <property type="entry name" value="NAD(P)-bd_dom"/>
</dbReference>
<evidence type="ECO:0000256" key="4">
    <source>
        <dbReference type="ARBA" id="ARBA00023027"/>
    </source>
</evidence>
<dbReference type="Gene3D" id="3.90.25.10">
    <property type="entry name" value="UDP-galactose 4-epimerase, domain 1"/>
    <property type="match status" value="1"/>
</dbReference>
<dbReference type="CDD" id="cd05247">
    <property type="entry name" value="UDP_G4E_1_SDR_e"/>
    <property type="match status" value="1"/>
</dbReference>
<dbReference type="Pfam" id="PF16363">
    <property type="entry name" value="GDP_Man_Dehyd"/>
    <property type="match status" value="1"/>
</dbReference>
<dbReference type="AlphaFoldDB" id="A0A0F9TXK8"/>
<evidence type="ECO:0000256" key="1">
    <source>
        <dbReference type="ARBA" id="ARBA00000083"/>
    </source>
</evidence>
<gene>
    <name evidence="7" type="ORF">LCGC14_0675900</name>
</gene>
<dbReference type="SUPFAM" id="SSF51735">
    <property type="entry name" value="NAD(P)-binding Rossmann-fold domains"/>
    <property type="match status" value="1"/>
</dbReference>
<dbReference type="PANTHER" id="PTHR43725">
    <property type="entry name" value="UDP-GLUCOSE 4-EPIMERASE"/>
    <property type="match status" value="1"/>
</dbReference>
<dbReference type="NCBIfam" id="TIGR01179">
    <property type="entry name" value="galE"/>
    <property type="match status" value="1"/>
</dbReference>
<keyword evidence="4" id="KW-0520">NAD</keyword>
<comment type="catalytic activity">
    <reaction evidence="1">
        <text>UDP-alpha-D-glucose = UDP-alpha-D-galactose</text>
        <dbReference type="Rhea" id="RHEA:22168"/>
        <dbReference type="ChEBI" id="CHEBI:58885"/>
        <dbReference type="ChEBI" id="CHEBI:66914"/>
        <dbReference type="EC" id="5.1.3.2"/>
    </reaction>
</comment>
<evidence type="ECO:0000259" key="6">
    <source>
        <dbReference type="Pfam" id="PF16363"/>
    </source>
</evidence>
<feature type="domain" description="NAD(P)-binding" evidence="6">
    <location>
        <begin position="4"/>
        <end position="334"/>
    </location>
</feature>
<dbReference type="GO" id="GO:0005829">
    <property type="term" value="C:cytosol"/>
    <property type="evidence" value="ECO:0007669"/>
    <property type="project" value="TreeGrafter"/>
</dbReference>
<evidence type="ECO:0000256" key="5">
    <source>
        <dbReference type="ARBA" id="ARBA00023235"/>
    </source>
</evidence>
<proteinExistence type="predicted"/>
<dbReference type="GO" id="GO:0003978">
    <property type="term" value="F:UDP-glucose 4-epimerase activity"/>
    <property type="evidence" value="ECO:0007669"/>
    <property type="project" value="UniProtKB-EC"/>
</dbReference>
<reference evidence="7" key="1">
    <citation type="journal article" date="2015" name="Nature">
        <title>Complex archaea that bridge the gap between prokaryotes and eukaryotes.</title>
        <authorList>
            <person name="Spang A."/>
            <person name="Saw J.H."/>
            <person name="Jorgensen S.L."/>
            <person name="Zaremba-Niedzwiedzka K."/>
            <person name="Martijn J."/>
            <person name="Lind A.E."/>
            <person name="van Eijk R."/>
            <person name="Schleper C."/>
            <person name="Guy L."/>
            <person name="Ettema T.J."/>
        </authorList>
    </citation>
    <scope>NUCLEOTIDE SEQUENCE</scope>
</reference>
<dbReference type="InterPro" id="IPR005886">
    <property type="entry name" value="UDP_G4E"/>
</dbReference>
<dbReference type="Gene3D" id="3.40.50.720">
    <property type="entry name" value="NAD(P)-binding Rossmann-like Domain"/>
    <property type="match status" value="1"/>
</dbReference>
<keyword evidence="5" id="KW-0413">Isomerase</keyword>
<accession>A0A0F9TXK8</accession>
<dbReference type="EC" id="5.1.3.2" evidence="3"/>
<comment type="caution">
    <text evidence="7">The sequence shown here is derived from an EMBL/GenBank/DDBJ whole genome shotgun (WGS) entry which is preliminary data.</text>
</comment>
<name>A0A0F9TXK8_9ZZZZ</name>
<sequence length="348" mass="38293">MKVLVTGGMGYIGSHTCVALHEAGITPVIYDNLSNASSRVLDQLEKITGTRFEFILGDIQDEQQFKLALNHTKAEAVFHFAALKAVGESTEQPLRYYQNNVSGTLSMLQSMQEADVNHIIFSSSATVYGEPDYLPIDEKHPIRATNPYGWTKVMVEQAMQDVCNANSKFMGIALRYFNPVGAHPSGLLGESPNGIPNNLMPFIAQTAVGKRDVVNIFGDDYDTEDGTGVRDYDTEDGTGVRDYIHVLDLAKGHVAAFMQHKTDTAFHAYNLGTGQGYSVLDMIKAFSASANKDIPYKSAPRRAGDIACNYADATKAQNTLNWHAELTLSDMTNDTWRWQTNYPSGLES</sequence>
<dbReference type="PANTHER" id="PTHR43725:SF47">
    <property type="entry name" value="UDP-GLUCOSE 4-EPIMERASE"/>
    <property type="match status" value="1"/>
</dbReference>
<dbReference type="PRINTS" id="PR01713">
    <property type="entry name" value="NUCEPIMERASE"/>
</dbReference>
<evidence type="ECO:0000256" key="2">
    <source>
        <dbReference type="ARBA" id="ARBA00001911"/>
    </source>
</evidence>
<dbReference type="EMBL" id="LAZR01001346">
    <property type="protein sequence ID" value="KKN46153.1"/>
    <property type="molecule type" value="Genomic_DNA"/>
</dbReference>
<dbReference type="GO" id="GO:0006012">
    <property type="term" value="P:galactose metabolic process"/>
    <property type="evidence" value="ECO:0007669"/>
    <property type="project" value="InterPro"/>
</dbReference>
<evidence type="ECO:0000313" key="7">
    <source>
        <dbReference type="EMBL" id="KKN46153.1"/>
    </source>
</evidence>
<evidence type="ECO:0000256" key="3">
    <source>
        <dbReference type="ARBA" id="ARBA00013189"/>
    </source>
</evidence>
<dbReference type="InterPro" id="IPR036291">
    <property type="entry name" value="NAD(P)-bd_dom_sf"/>
</dbReference>